<reference evidence="3" key="1">
    <citation type="submission" date="2020-08" db="EMBL/GenBank/DDBJ databases">
        <title>Pontibacter sp. SD6 16S ribosomal RNA gene Genome sequencing and assembly.</title>
        <authorList>
            <person name="Kang M."/>
        </authorList>
    </citation>
    <scope>NUCLEOTIDE SEQUENCE</scope>
    <source>
        <strain evidence="3">SD6</strain>
    </source>
</reference>
<keyword evidence="1" id="KW-0732">Signal</keyword>
<dbReference type="Proteomes" id="UP000603640">
    <property type="component" value="Unassembled WGS sequence"/>
</dbReference>
<dbReference type="InterPro" id="IPR025665">
    <property type="entry name" value="Beta-barrel_OMP_2"/>
</dbReference>
<dbReference type="Pfam" id="PF13568">
    <property type="entry name" value="OMP_b-brl_2"/>
    <property type="match status" value="1"/>
</dbReference>
<proteinExistence type="predicted"/>
<sequence length="211" mass="23342">MKKLLTALFLLLYTFAAQAQEGGGPTAQQQDHNMLSGLSGPNGGFGIKGGVNFAEINGSDKDLLGNIDRYTTWHAGLFLQFPLSDFFSIQPEALYSRRGYERNDSTFRFDYIEVPILAVFNLTDNVSIHLGPQVSTMIQAHEEDKEVNLERYNTFDYGVAAGFEGRISRFRLGARYSLGLADLIKTDKAGRDVNQDIKAGAIEVYLGIGIF</sequence>
<feature type="chain" id="PRO_5037670176" evidence="1">
    <location>
        <begin position="20"/>
        <end position="211"/>
    </location>
</feature>
<dbReference type="RefSeq" id="WP_187066738.1">
    <property type="nucleotide sequence ID" value="NZ_JACRVF010000002.1"/>
</dbReference>
<dbReference type="AlphaFoldDB" id="A0A923SN03"/>
<evidence type="ECO:0000313" key="4">
    <source>
        <dbReference type="Proteomes" id="UP000603640"/>
    </source>
</evidence>
<comment type="caution">
    <text evidence="3">The sequence shown here is derived from an EMBL/GenBank/DDBJ whole genome shotgun (WGS) entry which is preliminary data.</text>
</comment>
<evidence type="ECO:0000256" key="1">
    <source>
        <dbReference type="SAM" id="SignalP"/>
    </source>
</evidence>
<evidence type="ECO:0000259" key="2">
    <source>
        <dbReference type="Pfam" id="PF13568"/>
    </source>
</evidence>
<dbReference type="EMBL" id="JACRVF010000002">
    <property type="protein sequence ID" value="MBC5992695.1"/>
    <property type="molecule type" value="Genomic_DNA"/>
</dbReference>
<feature type="domain" description="Outer membrane protein beta-barrel" evidence="2">
    <location>
        <begin position="44"/>
        <end position="184"/>
    </location>
</feature>
<name>A0A923SN03_9BACT</name>
<feature type="signal peptide" evidence="1">
    <location>
        <begin position="1"/>
        <end position="19"/>
    </location>
</feature>
<accession>A0A923SN03</accession>
<evidence type="ECO:0000313" key="3">
    <source>
        <dbReference type="EMBL" id="MBC5992695.1"/>
    </source>
</evidence>
<protein>
    <submittedName>
        <fullName evidence="3">PorT family protein</fullName>
    </submittedName>
</protein>
<organism evidence="3 4">
    <name type="scientific">Pontibacter cellulosilyticus</name>
    <dbReference type="NCBI Taxonomy" id="1720253"/>
    <lineage>
        <taxon>Bacteria</taxon>
        <taxon>Pseudomonadati</taxon>
        <taxon>Bacteroidota</taxon>
        <taxon>Cytophagia</taxon>
        <taxon>Cytophagales</taxon>
        <taxon>Hymenobacteraceae</taxon>
        <taxon>Pontibacter</taxon>
    </lineage>
</organism>
<keyword evidence="4" id="KW-1185">Reference proteome</keyword>
<gene>
    <name evidence="3" type="ORF">H8S84_07600</name>
</gene>